<organism evidence="7 8">
    <name type="scientific">Sporormia fimetaria CBS 119925</name>
    <dbReference type="NCBI Taxonomy" id="1340428"/>
    <lineage>
        <taxon>Eukaryota</taxon>
        <taxon>Fungi</taxon>
        <taxon>Dikarya</taxon>
        <taxon>Ascomycota</taxon>
        <taxon>Pezizomycotina</taxon>
        <taxon>Dothideomycetes</taxon>
        <taxon>Pleosporomycetidae</taxon>
        <taxon>Pleosporales</taxon>
        <taxon>Sporormiaceae</taxon>
        <taxon>Sporormia</taxon>
    </lineage>
</organism>
<dbReference type="PANTHER" id="PTHR14582:SF1">
    <property type="entry name" value="CENTROMERE PROTEIN O"/>
    <property type="match status" value="1"/>
</dbReference>
<dbReference type="AlphaFoldDB" id="A0A6A6VQ79"/>
<dbReference type="GO" id="GO:0005634">
    <property type="term" value="C:nucleus"/>
    <property type="evidence" value="ECO:0007669"/>
    <property type="project" value="UniProtKB-SubCell"/>
</dbReference>
<name>A0A6A6VQ79_9PLEO</name>
<evidence type="ECO:0000256" key="2">
    <source>
        <dbReference type="ARBA" id="ARBA00004584"/>
    </source>
</evidence>
<sequence length="307" mass="35037">MTPTEVLDSEIREIRAQVEALRTRRRRVASVLLSNPHLTARLQQRPVREERNRRNAVDLVEQQAKRNTEAAYRACTGITAYKVRDPDPMAVDEGNVLGVRIEVFVEGRFVDTYHVLLIRPHSKHESLLKIHHHTIPSCIPVHRLAHRYLPQLRKDEAEPAEQDLVSFGRALRKELVSWHLRTAAIEKLRKRAELPTGSAKERAEQKEPVFGHIANDFINDTEEDEEDSDMMEEEGERRAPKIARLEADAGVNKVTIIWTDGRTAVAQITKDGQVFKGAVKAKDGQRSTELERNLPGRIETLLDRLSV</sequence>
<dbReference type="InterPro" id="IPR018464">
    <property type="entry name" value="CENP-O"/>
</dbReference>
<dbReference type="EMBL" id="MU006561">
    <property type="protein sequence ID" value="KAF2752353.1"/>
    <property type="molecule type" value="Genomic_DNA"/>
</dbReference>
<comment type="similarity">
    <text evidence="3">Belongs to the CENP-O/MCM21 family.</text>
</comment>
<evidence type="ECO:0000313" key="8">
    <source>
        <dbReference type="Proteomes" id="UP000799440"/>
    </source>
</evidence>
<evidence type="ECO:0000256" key="5">
    <source>
        <dbReference type="ARBA" id="ARBA00023242"/>
    </source>
</evidence>
<keyword evidence="5" id="KW-0539">Nucleus</keyword>
<evidence type="ECO:0000256" key="3">
    <source>
        <dbReference type="ARBA" id="ARBA00007321"/>
    </source>
</evidence>
<comment type="subcellular location">
    <subcellularLocation>
        <location evidence="2">Chromosome</location>
        <location evidence="2">Centromere</location>
    </subcellularLocation>
    <subcellularLocation>
        <location evidence="1">Nucleus</location>
    </subcellularLocation>
</comment>
<dbReference type="Pfam" id="PF09496">
    <property type="entry name" value="CENP-O"/>
    <property type="match status" value="1"/>
</dbReference>
<dbReference type="PANTHER" id="PTHR14582">
    <property type="entry name" value="INNER KINETOCHORE SUBUNIT MAL2"/>
    <property type="match status" value="1"/>
</dbReference>
<dbReference type="OrthoDB" id="10050372at2759"/>
<evidence type="ECO:0000256" key="1">
    <source>
        <dbReference type="ARBA" id="ARBA00004123"/>
    </source>
</evidence>
<protein>
    <recommendedName>
        <fullName evidence="9">Cenp-O kinetochore centromere component</fullName>
    </recommendedName>
</protein>
<keyword evidence="6" id="KW-0137">Centromere</keyword>
<evidence type="ECO:0000256" key="4">
    <source>
        <dbReference type="ARBA" id="ARBA00022454"/>
    </source>
</evidence>
<evidence type="ECO:0000313" key="7">
    <source>
        <dbReference type="EMBL" id="KAF2752353.1"/>
    </source>
</evidence>
<dbReference type="Proteomes" id="UP000799440">
    <property type="component" value="Unassembled WGS sequence"/>
</dbReference>
<keyword evidence="8" id="KW-1185">Reference proteome</keyword>
<gene>
    <name evidence="7" type="ORF">M011DRAFT_394241</name>
</gene>
<proteinExistence type="inferred from homology"/>
<evidence type="ECO:0000256" key="6">
    <source>
        <dbReference type="ARBA" id="ARBA00023328"/>
    </source>
</evidence>
<dbReference type="GO" id="GO:0031511">
    <property type="term" value="C:Mis6-Sim4 complex"/>
    <property type="evidence" value="ECO:0007669"/>
    <property type="project" value="TreeGrafter"/>
</dbReference>
<keyword evidence="4" id="KW-0158">Chromosome</keyword>
<accession>A0A6A6VQ79</accession>
<reference evidence="7" key="1">
    <citation type="journal article" date="2020" name="Stud. Mycol.">
        <title>101 Dothideomycetes genomes: a test case for predicting lifestyles and emergence of pathogens.</title>
        <authorList>
            <person name="Haridas S."/>
            <person name="Albert R."/>
            <person name="Binder M."/>
            <person name="Bloem J."/>
            <person name="Labutti K."/>
            <person name="Salamov A."/>
            <person name="Andreopoulos B."/>
            <person name="Baker S."/>
            <person name="Barry K."/>
            <person name="Bills G."/>
            <person name="Bluhm B."/>
            <person name="Cannon C."/>
            <person name="Castanera R."/>
            <person name="Culley D."/>
            <person name="Daum C."/>
            <person name="Ezra D."/>
            <person name="Gonzalez J."/>
            <person name="Henrissat B."/>
            <person name="Kuo A."/>
            <person name="Liang C."/>
            <person name="Lipzen A."/>
            <person name="Lutzoni F."/>
            <person name="Magnuson J."/>
            <person name="Mondo S."/>
            <person name="Nolan M."/>
            <person name="Ohm R."/>
            <person name="Pangilinan J."/>
            <person name="Park H.-J."/>
            <person name="Ramirez L."/>
            <person name="Alfaro M."/>
            <person name="Sun H."/>
            <person name="Tritt A."/>
            <person name="Yoshinaga Y."/>
            <person name="Zwiers L.-H."/>
            <person name="Turgeon B."/>
            <person name="Goodwin S."/>
            <person name="Spatafora J."/>
            <person name="Crous P."/>
            <person name="Grigoriev I."/>
        </authorList>
    </citation>
    <scope>NUCLEOTIDE SEQUENCE</scope>
    <source>
        <strain evidence="7">CBS 119925</strain>
    </source>
</reference>
<evidence type="ECO:0008006" key="9">
    <source>
        <dbReference type="Google" id="ProtNLM"/>
    </source>
</evidence>